<protein>
    <submittedName>
        <fullName evidence="2">ABC transporter G family member 31</fullName>
    </submittedName>
</protein>
<organism evidence="2 3">
    <name type="scientific">Cucurbita argyrosperma subsp. sororia</name>
    <dbReference type="NCBI Taxonomy" id="37648"/>
    <lineage>
        <taxon>Eukaryota</taxon>
        <taxon>Viridiplantae</taxon>
        <taxon>Streptophyta</taxon>
        <taxon>Embryophyta</taxon>
        <taxon>Tracheophyta</taxon>
        <taxon>Spermatophyta</taxon>
        <taxon>Magnoliopsida</taxon>
        <taxon>eudicotyledons</taxon>
        <taxon>Gunneridae</taxon>
        <taxon>Pentapetalae</taxon>
        <taxon>rosids</taxon>
        <taxon>fabids</taxon>
        <taxon>Cucurbitales</taxon>
        <taxon>Cucurbitaceae</taxon>
        <taxon>Cucurbiteae</taxon>
        <taxon>Cucurbita</taxon>
    </lineage>
</organism>
<keyword evidence="3" id="KW-1185">Reference proteome</keyword>
<evidence type="ECO:0000259" key="1">
    <source>
        <dbReference type="Pfam" id="PF14510"/>
    </source>
</evidence>
<proteinExistence type="predicted"/>
<dbReference type="Pfam" id="PF14510">
    <property type="entry name" value="ABC_trans_N"/>
    <property type="match status" value="1"/>
</dbReference>
<feature type="non-terminal residue" evidence="2">
    <location>
        <position position="1"/>
    </location>
</feature>
<evidence type="ECO:0000313" key="3">
    <source>
        <dbReference type="Proteomes" id="UP000685013"/>
    </source>
</evidence>
<dbReference type="PANTHER" id="PTHR48040">
    <property type="entry name" value="PLEIOTROPIC DRUG RESISTANCE PROTEIN 1-LIKE ISOFORM X1"/>
    <property type="match status" value="1"/>
</dbReference>
<reference evidence="2 3" key="1">
    <citation type="journal article" date="2021" name="Hortic Res">
        <title>The domestication of Cucurbita argyrosperma as revealed by the genome of its wild relative.</title>
        <authorList>
            <person name="Barrera-Redondo J."/>
            <person name="Sanchez-de la Vega G."/>
            <person name="Aguirre-Liguori J.A."/>
            <person name="Castellanos-Morales G."/>
            <person name="Gutierrez-Guerrero Y.T."/>
            <person name="Aguirre-Dugua X."/>
            <person name="Aguirre-Planter E."/>
            <person name="Tenaillon M.I."/>
            <person name="Lira-Saade R."/>
            <person name="Eguiarte L.E."/>
        </authorList>
    </citation>
    <scope>NUCLEOTIDE SEQUENCE [LARGE SCALE GENOMIC DNA]</scope>
    <source>
        <strain evidence="2">JBR-2021</strain>
    </source>
</reference>
<feature type="domain" description="Pleiotropic ABC efflux transporter N-terminal" evidence="1">
    <location>
        <begin position="88"/>
        <end position="137"/>
    </location>
</feature>
<gene>
    <name evidence="2" type="primary">ABCG31</name>
    <name evidence="2" type="ORF">SDJN03_02731</name>
</gene>
<evidence type="ECO:0000313" key="2">
    <source>
        <dbReference type="EMBL" id="KAG6605414.1"/>
    </source>
</evidence>
<dbReference type="InterPro" id="IPR029481">
    <property type="entry name" value="ABC_trans_N"/>
</dbReference>
<accession>A0AAV6P0V7</accession>
<sequence length="220" mass="24933">MAASNGNEYFDLEMSVLDKSFVRSSNAELLAKDEQELLWVAIERLPSHQQSNYALLVDNEKRTKTINVRKLDRNKRELVVKQALATNDQDNFKLLSGIKQRLDRAGVVIPKVEIRFHNLKVVADVQAGSRTLPTLINYSYDVIENILTSLRLMKVKRYPLTILNDVSGLVKPRRTSAYISQSDNHLAELTVRETLDFAARCQGASESFAGERESAVQDLR</sequence>
<name>A0AAV6P0V7_9ROSI</name>
<dbReference type="EMBL" id="JAGKQH010000002">
    <property type="protein sequence ID" value="KAG6605414.1"/>
    <property type="molecule type" value="Genomic_DNA"/>
</dbReference>
<dbReference type="PANTHER" id="PTHR48040:SF13">
    <property type="entry name" value="ABC TRANSPORTER G FAMILY MEMBER 31"/>
    <property type="match status" value="1"/>
</dbReference>
<dbReference type="Proteomes" id="UP000685013">
    <property type="component" value="Chromosome 2"/>
</dbReference>
<comment type="caution">
    <text evidence="2">The sequence shown here is derived from an EMBL/GenBank/DDBJ whole genome shotgun (WGS) entry which is preliminary data.</text>
</comment>
<dbReference type="AlphaFoldDB" id="A0AAV6P0V7"/>